<accession>A0A8H8XBU9</accession>
<dbReference type="AlphaFoldDB" id="A0A8H8XBU9"/>
<proteinExistence type="predicted"/>
<sequence length="57" mass="6478">MSPGKLLISQPLKTLSQNPKKIQTPPPLINQTSFQTIIHKIFALFTKNQPTFCKNKK</sequence>
<protein>
    <submittedName>
        <fullName evidence="1">Uncharacterized protein</fullName>
    </submittedName>
</protein>
<gene>
    <name evidence="1" type="ORF">THERMOS_1130</name>
</gene>
<evidence type="ECO:0000313" key="1">
    <source>
        <dbReference type="EMBL" id="CAB5499997.1"/>
    </source>
</evidence>
<name>A0A8H8XBU9_9GAMM</name>
<organism evidence="1 2">
    <name type="scientific">Bathymodiolus thermophilus thioautotrophic gill symbiont</name>
    <dbReference type="NCBI Taxonomy" id="2360"/>
    <lineage>
        <taxon>Bacteria</taxon>
        <taxon>Pseudomonadati</taxon>
        <taxon>Pseudomonadota</taxon>
        <taxon>Gammaproteobacteria</taxon>
        <taxon>sulfur-oxidizing symbionts</taxon>
    </lineage>
</organism>
<evidence type="ECO:0000313" key="2">
    <source>
        <dbReference type="Proteomes" id="UP000643672"/>
    </source>
</evidence>
<comment type="caution">
    <text evidence="1">The sequence shown here is derived from an EMBL/GenBank/DDBJ whole genome shotgun (WGS) entry which is preliminary data.</text>
</comment>
<keyword evidence="2" id="KW-1185">Reference proteome</keyword>
<dbReference type="Proteomes" id="UP000643672">
    <property type="component" value="Unassembled WGS sequence"/>
</dbReference>
<dbReference type="EMBL" id="CAESAQ020000059">
    <property type="protein sequence ID" value="CAB5499997.1"/>
    <property type="molecule type" value="Genomic_DNA"/>
</dbReference>
<reference evidence="1 2" key="1">
    <citation type="submission" date="2020-05" db="EMBL/GenBank/DDBJ databases">
        <authorList>
            <person name="Petersen J."/>
            <person name="Sayavedra L."/>
        </authorList>
    </citation>
    <scope>NUCLEOTIDE SEQUENCE [LARGE SCALE GENOMIC DNA]</scope>
    <source>
        <strain evidence="1">B thermophilus SOXS</strain>
    </source>
</reference>